<dbReference type="InterPro" id="IPR046457">
    <property type="entry name" value="PMI_typeI_cat"/>
</dbReference>
<dbReference type="PANTHER" id="PTHR42742:SF3">
    <property type="entry name" value="FRUCTOKINASE"/>
    <property type="match status" value="1"/>
</dbReference>
<keyword evidence="7" id="KW-1185">Reference proteome</keyword>
<dbReference type="GO" id="GO:0005975">
    <property type="term" value="P:carbohydrate metabolic process"/>
    <property type="evidence" value="ECO:0007669"/>
    <property type="project" value="InterPro"/>
</dbReference>
<sequence length="309" mass="34403">MEPLFFKPLPFETVWGGAAIREYYGYDWMPRMTGQAWAFAAQDKGSNICQSGPFKGQTLGELWESNPELFGDTDRAFPVIVSLLCLCDDLSIQVHPDQEHARALGYPYGKNEAWYFLEADPDARIVFGHNGANERDLRQKIAAGRWVELVRHLKVRRDDFVYIPSGTLHACGRGVIAYEVQQSTDVTYRFYDYDRVDPEGNKRPLHLEQALSTLHYDSAGNYEGYQASVVAYGGCVRTTYCDSPSFTIEKLVVDDDAYVLEGGTYELVSVVRGQGTVNGVGVAVGSHFLAPRGCKTEISGTLTCMMTTA</sequence>
<proteinExistence type="predicted"/>
<evidence type="ECO:0000256" key="3">
    <source>
        <dbReference type="PIRSR" id="PIRSR036894-1"/>
    </source>
</evidence>
<keyword evidence="6" id="KW-0413">Isomerase</keyword>
<feature type="active site" evidence="4">
    <location>
        <position position="189"/>
    </location>
</feature>
<reference evidence="6 7" key="1">
    <citation type="submission" date="2020-10" db="EMBL/GenBank/DDBJ databases">
        <title>Olsenella immobilis sp.nov., isolated from the mud in a fermentation cellar used for the production of Chinese strong-flavoured liquor.</title>
        <authorList>
            <person name="Lu L."/>
        </authorList>
    </citation>
    <scope>NUCLEOTIDE SEQUENCE [LARGE SCALE GENOMIC DNA]</scope>
    <source>
        <strain evidence="6 7">LZLJ-2</strain>
    </source>
</reference>
<dbReference type="KEGG" id="tio:INP52_08535"/>
<dbReference type="InterPro" id="IPR051804">
    <property type="entry name" value="Carb_Metab_Reg_Kinase/Isom"/>
</dbReference>
<evidence type="ECO:0000313" key="7">
    <source>
        <dbReference type="Proteomes" id="UP000593735"/>
    </source>
</evidence>
<dbReference type="Pfam" id="PF20511">
    <property type="entry name" value="PMI_typeI_cat"/>
    <property type="match status" value="1"/>
</dbReference>
<evidence type="ECO:0000313" key="6">
    <source>
        <dbReference type="EMBL" id="QOY60437.1"/>
    </source>
</evidence>
<dbReference type="GO" id="GO:0008270">
    <property type="term" value="F:zinc ion binding"/>
    <property type="evidence" value="ECO:0007669"/>
    <property type="project" value="InterPro"/>
</dbReference>
<dbReference type="SUPFAM" id="SSF51182">
    <property type="entry name" value="RmlC-like cupins"/>
    <property type="match status" value="1"/>
</dbReference>
<keyword evidence="1 3" id="KW-0479">Metal-binding</keyword>
<organism evidence="6 7">
    <name type="scientific">Thermophilibacter immobilis</name>
    <dbReference type="NCBI Taxonomy" id="2779519"/>
    <lineage>
        <taxon>Bacteria</taxon>
        <taxon>Bacillati</taxon>
        <taxon>Actinomycetota</taxon>
        <taxon>Coriobacteriia</taxon>
        <taxon>Coriobacteriales</taxon>
        <taxon>Atopobiaceae</taxon>
        <taxon>Thermophilibacter</taxon>
    </lineage>
</organism>
<feature type="binding site" evidence="3">
    <location>
        <position position="169"/>
    </location>
    <ligand>
        <name>Zn(2+)</name>
        <dbReference type="ChEBI" id="CHEBI:29105"/>
    </ligand>
</feature>
<dbReference type="Proteomes" id="UP000593735">
    <property type="component" value="Chromosome"/>
</dbReference>
<dbReference type="EMBL" id="CP063767">
    <property type="protein sequence ID" value="QOY60437.1"/>
    <property type="molecule type" value="Genomic_DNA"/>
</dbReference>
<dbReference type="CDD" id="cd07010">
    <property type="entry name" value="cupin_PMI_type_I_N_bac"/>
    <property type="match status" value="1"/>
</dbReference>
<accession>A0A7S7RUG7</accession>
<dbReference type="PANTHER" id="PTHR42742">
    <property type="entry name" value="TRANSCRIPTIONAL REPRESSOR MPRA"/>
    <property type="match status" value="1"/>
</dbReference>
<dbReference type="PIRSF" id="PIRSF036894">
    <property type="entry name" value="PMI_Firm_short"/>
    <property type="match status" value="1"/>
</dbReference>
<dbReference type="InterPro" id="IPR011051">
    <property type="entry name" value="RmlC_Cupin_sf"/>
</dbReference>
<comment type="cofactor">
    <cofactor evidence="3">
        <name>Zn(2+)</name>
        <dbReference type="ChEBI" id="CHEBI:29105"/>
    </cofactor>
    <text evidence="3">Binds 1 zinc ion per subunit.</text>
</comment>
<gene>
    <name evidence="6" type="ORF">INP52_08535</name>
</gene>
<dbReference type="InterPro" id="IPR014628">
    <property type="entry name" value="Man6P_isomerase_Firm_short"/>
</dbReference>
<evidence type="ECO:0000259" key="5">
    <source>
        <dbReference type="Pfam" id="PF20511"/>
    </source>
</evidence>
<feature type="domain" description="Phosphomannose isomerase type I catalytic" evidence="5">
    <location>
        <begin position="13"/>
        <end position="104"/>
    </location>
</feature>
<evidence type="ECO:0000256" key="2">
    <source>
        <dbReference type="ARBA" id="ARBA00022833"/>
    </source>
</evidence>
<dbReference type="RefSeq" id="WP_194370882.1">
    <property type="nucleotide sequence ID" value="NZ_CP063767.1"/>
</dbReference>
<dbReference type="InterPro" id="IPR014710">
    <property type="entry name" value="RmlC-like_jellyroll"/>
</dbReference>
<dbReference type="AlphaFoldDB" id="A0A7S7RUG7"/>
<name>A0A7S7RUG7_9ACTN</name>
<feature type="binding site" evidence="3">
    <location>
        <position position="112"/>
    </location>
    <ligand>
        <name>Zn(2+)</name>
        <dbReference type="ChEBI" id="CHEBI:29105"/>
    </ligand>
</feature>
<evidence type="ECO:0000256" key="4">
    <source>
        <dbReference type="PIRSR" id="PIRSR036894-2"/>
    </source>
</evidence>
<dbReference type="Gene3D" id="2.60.120.10">
    <property type="entry name" value="Jelly Rolls"/>
    <property type="match status" value="2"/>
</dbReference>
<keyword evidence="2 3" id="KW-0862">Zinc</keyword>
<feature type="binding site" evidence="3">
    <location>
        <position position="95"/>
    </location>
    <ligand>
        <name>Zn(2+)</name>
        <dbReference type="ChEBI" id="CHEBI:29105"/>
    </ligand>
</feature>
<dbReference type="GO" id="GO:0004476">
    <property type="term" value="F:mannose-6-phosphate isomerase activity"/>
    <property type="evidence" value="ECO:0007669"/>
    <property type="project" value="InterPro"/>
</dbReference>
<protein>
    <submittedName>
        <fullName evidence="6">Class I mannose-6-phosphate isomerase</fullName>
    </submittedName>
</protein>
<evidence type="ECO:0000256" key="1">
    <source>
        <dbReference type="ARBA" id="ARBA00022723"/>
    </source>
</evidence>